<accession>A0ABP7YD62</accession>
<sequence>MKRYWFVVFIVGLMGLATIHSCKEEEIKDFGSVEYMDGNKSIVKINMASVYPDDRYMYVKFNDVRYTPKIRAREPYPGGGYNTRGPSSSEFLMLEGGDVDVKVCLPKKVDDGSDSLVLYQTKVNIKGGSRYTFHVADTGANTRVIPTEETFAMPDSAYASYRFINLIPNMPAVDIYYGFYSTAASGQRPDLDSLVFKNVKYGEISETVLLNRSVTRTWKVRPAGAEVTNATVVAFYANAGSTLNQRQYTAFALGWAGQTSTIMKPYISFMLVR</sequence>
<dbReference type="Pfam" id="PF14344">
    <property type="entry name" value="DUF4397"/>
    <property type="match status" value="1"/>
</dbReference>
<protein>
    <recommendedName>
        <fullName evidence="1">DUF4397 domain-containing protein</fullName>
    </recommendedName>
</protein>
<reference evidence="3" key="1">
    <citation type="journal article" date="2019" name="Int. J. Syst. Evol. Microbiol.">
        <title>The Global Catalogue of Microorganisms (GCM) 10K type strain sequencing project: providing services to taxonomists for standard genome sequencing and annotation.</title>
        <authorList>
            <consortium name="The Broad Institute Genomics Platform"/>
            <consortium name="The Broad Institute Genome Sequencing Center for Infectious Disease"/>
            <person name="Wu L."/>
            <person name="Ma J."/>
        </authorList>
    </citation>
    <scope>NUCLEOTIDE SEQUENCE [LARGE SCALE GENOMIC DNA]</scope>
    <source>
        <strain evidence="3">JCM 16704</strain>
    </source>
</reference>
<proteinExistence type="predicted"/>
<organism evidence="2 3">
    <name type="scientific">Sphingobacterium kyonggiense</name>
    <dbReference type="NCBI Taxonomy" id="714075"/>
    <lineage>
        <taxon>Bacteria</taxon>
        <taxon>Pseudomonadati</taxon>
        <taxon>Bacteroidota</taxon>
        <taxon>Sphingobacteriia</taxon>
        <taxon>Sphingobacteriales</taxon>
        <taxon>Sphingobacteriaceae</taxon>
        <taxon>Sphingobacterium</taxon>
    </lineage>
</organism>
<evidence type="ECO:0000259" key="1">
    <source>
        <dbReference type="Pfam" id="PF14344"/>
    </source>
</evidence>
<dbReference type="RefSeq" id="WP_344673329.1">
    <property type="nucleotide sequence ID" value="NZ_BAAAZI010000004.1"/>
</dbReference>
<dbReference type="InterPro" id="IPR025510">
    <property type="entry name" value="DUF4397"/>
</dbReference>
<evidence type="ECO:0000313" key="3">
    <source>
        <dbReference type="Proteomes" id="UP001500101"/>
    </source>
</evidence>
<dbReference type="EMBL" id="BAAAZI010000004">
    <property type="protein sequence ID" value="GAA4134395.1"/>
    <property type="molecule type" value="Genomic_DNA"/>
</dbReference>
<keyword evidence="3" id="KW-1185">Reference proteome</keyword>
<evidence type="ECO:0000313" key="2">
    <source>
        <dbReference type="EMBL" id="GAA4134395.1"/>
    </source>
</evidence>
<feature type="domain" description="DUF4397" evidence="1">
    <location>
        <begin position="88"/>
        <end position="176"/>
    </location>
</feature>
<name>A0ABP7YD62_9SPHI</name>
<comment type="caution">
    <text evidence="2">The sequence shown here is derived from an EMBL/GenBank/DDBJ whole genome shotgun (WGS) entry which is preliminary data.</text>
</comment>
<gene>
    <name evidence="2" type="ORF">GCM10022216_07350</name>
</gene>
<dbReference type="Proteomes" id="UP001500101">
    <property type="component" value="Unassembled WGS sequence"/>
</dbReference>